<keyword evidence="11" id="KW-1185">Reference proteome</keyword>
<feature type="transmembrane region" description="Helical" evidence="9">
    <location>
        <begin position="267"/>
        <end position="287"/>
    </location>
</feature>
<comment type="pathway">
    <text evidence="2">Glycolipid biosynthesis; glycosylphosphatidylinositol-anchor biosynthesis.</text>
</comment>
<evidence type="ECO:0000256" key="3">
    <source>
        <dbReference type="ARBA" id="ARBA00022502"/>
    </source>
</evidence>
<keyword evidence="4 9" id="KW-0812">Transmembrane</keyword>
<organism evidence="10 11">
    <name type="scientific">Roridomyces roridus</name>
    <dbReference type="NCBI Taxonomy" id="1738132"/>
    <lineage>
        <taxon>Eukaryota</taxon>
        <taxon>Fungi</taxon>
        <taxon>Dikarya</taxon>
        <taxon>Basidiomycota</taxon>
        <taxon>Agaricomycotina</taxon>
        <taxon>Agaricomycetes</taxon>
        <taxon>Agaricomycetidae</taxon>
        <taxon>Agaricales</taxon>
        <taxon>Marasmiineae</taxon>
        <taxon>Mycenaceae</taxon>
        <taxon>Roridomyces</taxon>
    </lineage>
</organism>
<accession>A0AAD7FAA6</accession>
<evidence type="ECO:0000256" key="7">
    <source>
        <dbReference type="ARBA" id="ARBA00023136"/>
    </source>
</evidence>
<dbReference type="EMBL" id="JARKIF010000045">
    <property type="protein sequence ID" value="KAJ7608428.1"/>
    <property type="molecule type" value="Genomic_DNA"/>
</dbReference>
<proteinExistence type="predicted"/>
<dbReference type="AlphaFoldDB" id="A0AAD7FAA6"/>
<feature type="transmembrane region" description="Helical" evidence="9">
    <location>
        <begin position="299"/>
        <end position="323"/>
    </location>
</feature>
<comment type="subcellular location">
    <subcellularLocation>
        <location evidence="1">Endoplasmic reticulum membrane</location>
        <topology evidence="1">Multi-pass membrane protein</topology>
    </subcellularLocation>
</comment>
<evidence type="ECO:0000256" key="5">
    <source>
        <dbReference type="ARBA" id="ARBA00022824"/>
    </source>
</evidence>
<feature type="region of interest" description="Disordered" evidence="8">
    <location>
        <begin position="1"/>
        <end position="33"/>
    </location>
</feature>
<evidence type="ECO:0000256" key="9">
    <source>
        <dbReference type="SAM" id="Phobius"/>
    </source>
</evidence>
<evidence type="ECO:0000313" key="11">
    <source>
        <dbReference type="Proteomes" id="UP001221142"/>
    </source>
</evidence>
<sequence length="464" mass="51200">MVDEIYGGGPDVAKEDRDDDTEPFATDQHPASHRIRVPMAAGGEAVPAIADDELDQLRREHERREEINGDGEPIGQTSSSHLTSIVGVHITLLGFTALFLPRTTDVPILEFLKPTIDESQLTSRDRPQHPFLDALTQSPATTLAWICIGTVVPQGWWGGWVRSWSIDLALQNAGIQPAALESRKLAHLASAGLQQPSFQPLLHRHRPPRSPLVTHTSQTALLAILLALLVVFPPAYTYGAPMTAEITAVWIRIFAEFTIRTPIERALLYSAVGTLVGAWLGTIPIALDWDRPWQAWPLTPAFGAILGYILASLGALTVSAIHFSAAEHLRSPSAKIKTIDTPMEEQDAERVGLNELLLASCREQRLPSCGEKEKSRCSFAPLGVRKSFLARSQVMGKLHVFDGEILGYRAEAIALGREVLLENRLLARTGWPSETYKYLDAIGLSHSSYLDLFRWWNWLVSGND</sequence>
<name>A0AAD7FAA6_9AGAR</name>
<comment type="caution">
    <text evidence="10">The sequence shown here is derived from an EMBL/GenBank/DDBJ whole genome shotgun (WGS) entry which is preliminary data.</text>
</comment>
<evidence type="ECO:0000256" key="2">
    <source>
        <dbReference type="ARBA" id="ARBA00004687"/>
    </source>
</evidence>
<feature type="compositionally biased region" description="Gly residues" evidence="8">
    <location>
        <begin position="1"/>
        <end position="10"/>
    </location>
</feature>
<evidence type="ECO:0000313" key="10">
    <source>
        <dbReference type="EMBL" id="KAJ7608428.1"/>
    </source>
</evidence>
<evidence type="ECO:0000256" key="6">
    <source>
        <dbReference type="ARBA" id="ARBA00022989"/>
    </source>
</evidence>
<feature type="transmembrane region" description="Helical" evidence="9">
    <location>
        <begin position="212"/>
        <end position="232"/>
    </location>
</feature>
<dbReference type="GO" id="GO:0005789">
    <property type="term" value="C:endoplasmic reticulum membrane"/>
    <property type="evidence" value="ECO:0007669"/>
    <property type="project" value="UniProtKB-SubCell"/>
</dbReference>
<evidence type="ECO:0000256" key="4">
    <source>
        <dbReference type="ARBA" id="ARBA00022692"/>
    </source>
</evidence>
<keyword evidence="6 9" id="KW-1133">Transmembrane helix</keyword>
<protein>
    <submittedName>
        <fullName evidence="10">GPI biosynthesis protein family Pig-F-domain-containing protein</fullName>
    </submittedName>
</protein>
<evidence type="ECO:0000256" key="1">
    <source>
        <dbReference type="ARBA" id="ARBA00004477"/>
    </source>
</evidence>
<dbReference type="Pfam" id="PF06699">
    <property type="entry name" value="PIG-F"/>
    <property type="match status" value="1"/>
</dbReference>
<gene>
    <name evidence="10" type="ORF">FB45DRAFT_1011020</name>
</gene>
<dbReference type="InterPro" id="IPR009580">
    <property type="entry name" value="GPI_biosynthesis_protein_Pig-F"/>
</dbReference>
<reference evidence="10" key="1">
    <citation type="submission" date="2023-03" db="EMBL/GenBank/DDBJ databases">
        <title>Massive genome expansion in bonnet fungi (Mycena s.s.) driven by repeated elements and novel gene families across ecological guilds.</title>
        <authorList>
            <consortium name="Lawrence Berkeley National Laboratory"/>
            <person name="Harder C.B."/>
            <person name="Miyauchi S."/>
            <person name="Viragh M."/>
            <person name="Kuo A."/>
            <person name="Thoen E."/>
            <person name="Andreopoulos B."/>
            <person name="Lu D."/>
            <person name="Skrede I."/>
            <person name="Drula E."/>
            <person name="Henrissat B."/>
            <person name="Morin E."/>
            <person name="Kohler A."/>
            <person name="Barry K."/>
            <person name="LaButti K."/>
            <person name="Morin E."/>
            <person name="Salamov A."/>
            <person name="Lipzen A."/>
            <person name="Mereny Z."/>
            <person name="Hegedus B."/>
            <person name="Baldrian P."/>
            <person name="Stursova M."/>
            <person name="Weitz H."/>
            <person name="Taylor A."/>
            <person name="Grigoriev I.V."/>
            <person name="Nagy L.G."/>
            <person name="Martin F."/>
            <person name="Kauserud H."/>
        </authorList>
    </citation>
    <scope>NUCLEOTIDE SEQUENCE</scope>
    <source>
        <strain evidence="10">9284</strain>
    </source>
</reference>
<keyword evidence="3" id="KW-0337">GPI-anchor biosynthesis</keyword>
<keyword evidence="5" id="KW-0256">Endoplasmic reticulum</keyword>
<evidence type="ECO:0000256" key="8">
    <source>
        <dbReference type="SAM" id="MobiDB-lite"/>
    </source>
</evidence>
<dbReference type="Proteomes" id="UP001221142">
    <property type="component" value="Unassembled WGS sequence"/>
</dbReference>
<keyword evidence="7 9" id="KW-0472">Membrane</keyword>
<dbReference type="GO" id="GO:0006506">
    <property type="term" value="P:GPI anchor biosynthetic process"/>
    <property type="evidence" value="ECO:0007669"/>
    <property type="project" value="UniProtKB-KW"/>
</dbReference>